<dbReference type="AlphaFoldDB" id="A0A9D5JSP8"/>
<proteinExistence type="predicted"/>
<sequence length="354" mass="40191">MKGLVWYLLFALGCLAVWGGATPVVQAENRQLATAETAKRLIVYIQSGGLDFGAGIIFSVKGDVLFIATAYHVIEKHPTAIDVEFEFLRGVPLQAELINTDSDLDLAVLRVTIEDDLWSAISITTLPFHLLATASDLEERDRMYPIGHPGGERWDIPVTPSYVKKAIAEDIRFEPACFKGHSGGGVFNDQWILVGMILRDDGRRCKAVSFKRICATLEDDWGFEVNREPMNIDPSLSNQQQISKLLQKADAYFARQWYTTPEDTNAFAVYREVLQLDPTNEHANRQLDEMAEFYRSRATREMERGRPERALVYYRRCLKIAPNDEAILDKIAELEKQSSALIWDQTTWDDAPWQ</sequence>
<feature type="repeat" description="TPR" evidence="1">
    <location>
        <begin position="291"/>
        <end position="324"/>
    </location>
</feature>
<evidence type="ECO:0000313" key="3">
    <source>
        <dbReference type="Proteomes" id="UP000649604"/>
    </source>
</evidence>
<dbReference type="PROSITE" id="PS50005">
    <property type="entry name" value="TPR"/>
    <property type="match status" value="1"/>
</dbReference>
<dbReference type="Gene3D" id="2.40.10.10">
    <property type="entry name" value="Trypsin-like serine proteases"/>
    <property type="match status" value="2"/>
</dbReference>
<name>A0A9D5JSP8_9BACT</name>
<evidence type="ECO:0000256" key="1">
    <source>
        <dbReference type="PROSITE-ProRule" id="PRU00339"/>
    </source>
</evidence>
<evidence type="ECO:0008006" key="4">
    <source>
        <dbReference type="Google" id="ProtNLM"/>
    </source>
</evidence>
<dbReference type="SUPFAM" id="SSF48452">
    <property type="entry name" value="TPR-like"/>
    <property type="match status" value="1"/>
</dbReference>
<comment type="caution">
    <text evidence="2">The sequence shown here is derived from an EMBL/GenBank/DDBJ whole genome shotgun (WGS) entry which is preliminary data.</text>
</comment>
<protein>
    <recommendedName>
        <fullName evidence="4">Serine protease</fullName>
    </recommendedName>
</protein>
<dbReference type="InterPro" id="IPR043504">
    <property type="entry name" value="Peptidase_S1_PA_chymotrypsin"/>
</dbReference>
<dbReference type="Gene3D" id="1.25.40.10">
    <property type="entry name" value="Tetratricopeptide repeat domain"/>
    <property type="match status" value="1"/>
</dbReference>
<organism evidence="2 3">
    <name type="scientific">candidate division KSB3 bacterium</name>
    <dbReference type="NCBI Taxonomy" id="2044937"/>
    <lineage>
        <taxon>Bacteria</taxon>
        <taxon>candidate division KSB3</taxon>
    </lineage>
</organism>
<accession>A0A9D5JSP8</accession>
<dbReference type="SUPFAM" id="SSF50494">
    <property type="entry name" value="Trypsin-like serine proteases"/>
    <property type="match status" value="1"/>
</dbReference>
<dbReference type="Proteomes" id="UP000649604">
    <property type="component" value="Unassembled WGS sequence"/>
</dbReference>
<dbReference type="InterPro" id="IPR019734">
    <property type="entry name" value="TPR_rpt"/>
</dbReference>
<dbReference type="InterPro" id="IPR009003">
    <property type="entry name" value="Peptidase_S1_PA"/>
</dbReference>
<dbReference type="InterPro" id="IPR011990">
    <property type="entry name" value="TPR-like_helical_dom_sf"/>
</dbReference>
<dbReference type="Pfam" id="PF13365">
    <property type="entry name" value="Trypsin_2"/>
    <property type="match status" value="1"/>
</dbReference>
<reference evidence="2" key="1">
    <citation type="submission" date="2019-11" db="EMBL/GenBank/DDBJ databases">
        <title>Microbial mats filling the niche in hypersaline microbial mats.</title>
        <authorList>
            <person name="Wong H.L."/>
            <person name="Macleod F.I."/>
            <person name="White R.A. III"/>
            <person name="Burns B.P."/>
        </authorList>
    </citation>
    <scope>NUCLEOTIDE SEQUENCE</scope>
    <source>
        <strain evidence="2">Rbin_158</strain>
    </source>
</reference>
<dbReference type="EMBL" id="WJJP01000088">
    <property type="protein sequence ID" value="MBD3323510.1"/>
    <property type="molecule type" value="Genomic_DNA"/>
</dbReference>
<evidence type="ECO:0000313" key="2">
    <source>
        <dbReference type="EMBL" id="MBD3323510.1"/>
    </source>
</evidence>
<keyword evidence="1" id="KW-0802">TPR repeat</keyword>
<gene>
    <name evidence="2" type="ORF">GF339_02935</name>
</gene>